<feature type="region of interest" description="Disordered" evidence="1">
    <location>
        <begin position="1"/>
        <end position="133"/>
    </location>
</feature>
<feature type="region of interest" description="Disordered" evidence="1">
    <location>
        <begin position="152"/>
        <end position="252"/>
    </location>
</feature>
<proteinExistence type="predicted"/>
<evidence type="ECO:0000256" key="1">
    <source>
        <dbReference type="SAM" id="MobiDB-lite"/>
    </source>
</evidence>
<feature type="compositionally biased region" description="Low complexity" evidence="1">
    <location>
        <begin position="49"/>
        <end position="69"/>
    </location>
</feature>
<dbReference type="Proteomes" id="UP000504640">
    <property type="component" value="Unplaced"/>
</dbReference>
<accession>A0A6J3JIZ9</accession>
<dbReference type="RefSeq" id="XP_032154812.1">
    <property type="nucleotide sequence ID" value="XM_032298921.1"/>
</dbReference>
<keyword evidence="2" id="KW-1185">Reference proteome</keyword>
<name>A0A6J3JIZ9_SAPAP</name>
<dbReference type="AlphaFoldDB" id="A0A6J3JIZ9"/>
<protein>
    <submittedName>
        <fullName evidence="3">Atherin-like</fullName>
    </submittedName>
</protein>
<gene>
    <name evidence="3" type="primary">LOC116565375</name>
</gene>
<feature type="compositionally biased region" description="Low complexity" evidence="1">
    <location>
        <begin position="100"/>
        <end position="112"/>
    </location>
</feature>
<sequence>MRAKPKSFVSGRLCPFPAQAPPRPLGCELREEGGRGGDRASLPRPQPRPSRALSAGRRGGRASPPAARYNPRRRLPPPRPAGPIFKCPTSNWTAAPRQLRAWAARSSPRPALSGPPAPERARSVAPPRRPFPSLPVGAVAVQRHACARVPLHTHAAQGARGAPAGSVIAETARARRRSDPARRPPRRGNTITVKTNPHPLSPPARLGEAAGRRSSSSRRRRPLAGHPTPVAHTGPRLGAGRGRGRAPLGQCRAPARCPTARAANGREAPVLLALPPRPRPPQYTMAPEEGRCAASRKGIGLGEK</sequence>
<feature type="region of interest" description="Disordered" evidence="1">
    <location>
        <begin position="268"/>
        <end position="304"/>
    </location>
</feature>
<evidence type="ECO:0000313" key="2">
    <source>
        <dbReference type="Proteomes" id="UP000504640"/>
    </source>
</evidence>
<reference evidence="3" key="1">
    <citation type="submission" date="2025-08" db="UniProtKB">
        <authorList>
            <consortium name="RefSeq"/>
        </authorList>
    </citation>
    <scope>IDENTIFICATION</scope>
    <source>
        <tissue evidence="3">Blood</tissue>
    </source>
</reference>
<feature type="compositionally biased region" description="Basic and acidic residues" evidence="1">
    <location>
        <begin position="28"/>
        <end position="38"/>
    </location>
</feature>
<organism evidence="2 3">
    <name type="scientific">Sapajus apella</name>
    <name type="common">Brown-capped capuchin</name>
    <name type="synonym">Cebus apella</name>
    <dbReference type="NCBI Taxonomy" id="9515"/>
    <lineage>
        <taxon>Eukaryota</taxon>
        <taxon>Metazoa</taxon>
        <taxon>Chordata</taxon>
        <taxon>Craniata</taxon>
        <taxon>Vertebrata</taxon>
        <taxon>Euteleostomi</taxon>
        <taxon>Mammalia</taxon>
        <taxon>Eutheria</taxon>
        <taxon>Euarchontoglires</taxon>
        <taxon>Primates</taxon>
        <taxon>Haplorrhini</taxon>
        <taxon>Platyrrhini</taxon>
        <taxon>Cebidae</taxon>
        <taxon>Cebinae</taxon>
        <taxon>Sapajus</taxon>
    </lineage>
</organism>
<evidence type="ECO:0000313" key="3">
    <source>
        <dbReference type="RefSeq" id="XP_032154812.1"/>
    </source>
</evidence>
<dbReference type="GeneID" id="116565375"/>